<evidence type="ECO:0000313" key="7">
    <source>
        <dbReference type="EMBL" id="KLO08463.1"/>
    </source>
</evidence>
<comment type="cofactor">
    <cofactor evidence="1">
        <name>Fe(2+)</name>
        <dbReference type="ChEBI" id="CHEBI:29033"/>
    </cofactor>
</comment>
<gene>
    <name evidence="7" type="ORF">SCHPADRAFT_835306</name>
</gene>
<evidence type="ECO:0000256" key="1">
    <source>
        <dbReference type="ARBA" id="ARBA00001954"/>
    </source>
</evidence>
<dbReference type="Proteomes" id="UP000053477">
    <property type="component" value="Unassembled WGS sequence"/>
</dbReference>
<proteinExistence type="predicted"/>
<dbReference type="OrthoDB" id="3200752at2759"/>
<protein>
    <recommendedName>
        <fullName evidence="6">2OGFeDO JBP1/TET oxygenase domain-containing protein</fullName>
    </recommendedName>
</protein>
<dbReference type="InterPro" id="IPR024779">
    <property type="entry name" value="2OGFeDO_JBP1/TET_oxygenase_dom"/>
</dbReference>
<evidence type="ECO:0000256" key="4">
    <source>
        <dbReference type="ARBA" id="ARBA00023002"/>
    </source>
</evidence>
<organism evidence="7 8">
    <name type="scientific">Schizopora paradoxa</name>
    <dbReference type="NCBI Taxonomy" id="27342"/>
    <lineage>
        <taxon>Eukaryota</taxon>
        <taxon>Fungi</taxon>
        <taxon>Dikarya</taxon>
        <taxon>Basidiomycota</taxon>
        <taxon>Agaricomycotina</taxon>
        <taxon>Agaricomycetes</taxon>
        <taxon>Hymenochaetales</taxon>
        <taxon>Schizoporaceae</taxon>
        <taxon>Schizopora</taxon>
    </lineage>
</organism>
<evidence type="ECO:0000256" key="3">
    <source>
        <dbReference type="ARBA" id="ARBA00022964"/>
    </source>
</evidence>
<evidence type="ECO:0000256" key="2">
    <source>
        <dbReference type="ARBA" id="ARBA00022723"/>
    </source>
</evidence>
<dbReference type="InParanoid" id="A0A0H2RG21"/>
<name>A0A0H2RG21_9AGAM</name>
<dbReference type="EMBL" id="KQ086090">
    <property type="protein sequence ID" value="KLO08463.1"/>
    <property type="molecule type" value="Genomic_DNA"/>
</dbReference>
<evidence type="ECO:0000259" key="6">
    <source>
        <dbReference type="Pfam" id="PF12851"/>
    </source>
</evidence>
<evidence type="ECO:0000313" key="8">
    <source>
        <dbReference type="Proteomes" id="UP000053477"/>
    </source>
</evidence>
<feature type="non-terminal residue" evidence="7">
    <location>
        <position position="1"/>
    </location>
</feature>
<reference evidence="7 8" key="1">
    <citation type="submission" date="2015-04" db="EMBL/GenBank/DDBJ databases">
        <title>Complete genome sequence of Schizopora paradoxa KUC8140, a cosmopolitan wood degrader in East Asia.</title>
        <authorList>
            <consortium name="DOE Joint Genome Institute"/>
            <person name="Min B."/>
            <person name="Park H."/>
            <person name="Jang Y."/>
            <person name="Kim J.-J."/>
            <person name="Kim K.H."/>
            <person name="Pangilinan J."/>
            <person name="Lipzen A."/>
            <person name="Riley R."/>
            <person name="Grigoriev I.V."/>
            <person name="Spatafora J.W."/>
            <person name="Choi I.-G."/>
        </authorList>
    </citation>
    <scope>NUCLEOTIDE SEQUENCE [LARGE SCALE GENOMIC DNA]</scope>
    <source>
        <strain evidence="7 8">KUC8140</strain>
    </source>
</reference>
<feature type="domain" description="2OGFeDO JBP1/TET oxygenase" evidence="6">
    <location>
        <begin position="3"/>
        <end position="139"/>
    </location>
</feature>
<keyword evidence="2" id="KW-0479">Metal-binding</keyword>
<evidence type="ECO:0000256" key="5">
    <source>
        <dbReference type="ARBA" id="ARBA00023004"/>
    </source>
</evidence>
<dbReference type="Gene3D" id="3.60.130.30">
    <property type="match status" value="1"/>
</dbReference>
<dbReference type="AlphaFoldDB" id="A0A0H2RG21"/>
<keyword evidence="5" id="KW-0408">Iron</keyword>
<sequence length="165" mass="18555">WLSHLEAFETILNHVLALTAPVQHDAGIKAQQKIREDPKHVLSDKARTTMQNWPSVFTGISVISNRTTPPHRDTGGSIYDFDILASTGTHKKATLHIQDTGLKFGYQPGVVVVLLGKLLRHSVPSWSGGERVCYAHFMRGNVLDRYSHQKRSWIYLSDYPDVVLP</sequence>
<accession>A0A0H2RG21</accession>
<dbReference type="GO" id="GO:0051213">
    <property type="term" value="F:dioxygenase activity"/>
    <property type="evidence" value="ECO:0007669"/>
    <property type="project" value="UniProtKB-KW"/>
</dbReference>
<keyword evidence="4" id="KW-0560">Oxidoreductase</keyword>
<dbReference type="Pfam" id="PF12851">
    <property type="entry name" value="Tet_JBP"/>
    <property type="match status" value="1"/>
</dbReference>
<keyword evidence="3" id="KW-0223">Dioxygenase</keyword>
<dbReference type="GO" id="GO:0046872">
    <property type="term" value="F:metal ion binding"/>
    <property type="evidence" value="ECO:0007669"/>
    <property type="project" value="UniProtKB-KW"/>
</dbReference>
<keyword evidence="8" id="KW-1185">Reference proteome</keyword>